<evidence type="ECO:0000313" key="3">
    <source>
        <dbReference type="Proteomes" id="UP001589789"/>
    </source>
</evidence>
<gene>
    <name evidence="2" type="ORF">ACFFIC_00180</name>
</gene>
<reference evidence="2 3" key="1">
    <citation type="submission" date="2024-09" db="EMBL/GenBank/DDBJ databases">
        <authorList>
            <person name="Sun Q."/>
            <person name="Mori K."/>
        </authorList>
    </citation>
    <scope>NUCLEOTIDE SEQUENCE [LARGE SCALE GENOMIC DNA]</scope>
    <source>
        <strain evidence="2 3">CCM 7468</strain>
    </source>
</reference>
<keyword evidence="3" id="KW-1185">Reference proteome</keyword>
<feature type="transmembrane region" description="Helical" evidence="1">
    <location>
        <begin position="29"/>
        <end position="54"/>
    </location>
</feature>
<keyword evidence="1" id="KW-0472">Membrane</keyword>
<organism evidence="2 3">
    <name type="scientific">Muricoccus vinaceus</name>
    <dbReference type="NCBI Taxonomy" id="424704"/>
    <lineage>
        <taxon>Bacteria</taxon>
        <taxon>Pseudomonadati</taxon>
        <taxon>Pseudomonadota</taxon>
        <taxon>Alphaproteobacteria</taxon>
        <taxon>Acetobacterales</taxon>
        <taxon>Roseomonadaceae</taxon>
        <taxon>Muricoccus</taxon>
    </lineage>
</organism>
<protein>
    <submittedName>
        <fullName evidence="2">Uncharacterized protein</fullName>
    </submittedName>
</protein>
<keyword evidence="1" id="KW-0812">Transmembrane</keyword>
<dbReference type="RefSeq" id="WP_377047974.1">
    <property type="nucleotide sequence ID" value="NZ_JBHLVZ010000001.1"/>
</dbReference>
<sequence>MTHPALQEASRAVGEDLGFQRRVWRAQRLGWAGMAVLVQLGLAGAFGNGVLAVATSRSADGAIEVQWERIERVGRDSVLRVRTLAPREGPIVLLLADGLAEGAEARSVTPVPTSESRGPRRHWLRFEPPEDGGRAEIVLKLRSDRPGILRGEIALDGSSVPLRLFVLP</sequence>
<dbReference type="Proteomes" id="UP001589789">
    <property type="component" value="Unassembled WGS sequence"/>
</dbReference>
<proteinExistence type="predicted"/>
<evidence type="ECO:0000313" key="2">
    <source>
        <dbReference type="EMBL" id="MFC0383964.1"/>
    </source>
</evidence>
<comment type="caution">
    <text evidence="2">The sequence shown here is derived from an EMBL/GenBank/DDBJ whole genome shotgun (WGS) entry which is preliminary data.</text>
</comment>
<name>A0ABV6IK40_9PROT</name>
<keyword evidence="1" id="KW-1133">Transmembrane helix</keyword>
<dbReference type="EMBL" id="JBHLVZ010000001">
    <property type="protein sequence ID" value="MFC0383964.1"/>
    <property type="molecule type" value="Genomic_DNA"/>
</dbReference>
<evidence type="ECO:0000256" key="1">
    <source>
        <dbReference type="SAM" id="Phobius"/>
    </source>
</evidence>
<accession>A0ABV6IK40</accession>